<feature type="non-terminal residue" evidence="1">
    <location>
        <position position="57"/>
    </location>
</feature>
<evidence type="ECO:0000313" key="2">
    <source>
        <dbReference type="Proteomes" id="UP001634394"/>
    </source>
</evidence>
<dbReference type="Proteomes" id="UP001634394">
    <property type="component" value="Unassembled WGS sequence"/>
</dbReference>
<dbReference type="AlphaFoldDB" id="A0ABD3W1W6"/>
<sequence>MNWTPDTARQIISFYFAWLVDISRFVEPIIVHCDVWKWEHNTIRNVTSNSQPRMVWA</sequence>
<reference evidence="1 2" key="1">
    <citation type="submission" date="2024-11" db="EMBL/GenBank/DDBJ databases">
        <title>Chromosome-level genome assembly of the freshwater bivalve Anodonta woodiana.</title>
        <authorList>
            <person name="Chen X."/>
        </authorList>
    </citation>
    <scope>NUCLEOTIDE SEQUENCE [LARGE SCALE GENOMIC DNA]</scope>
    <source>
        <strain evidence="1">MN2024</strain>
        <tissue evidence="1">Gills</tissue>
    </source>
</reference>
<keyword evidence="2" id="KW-1185">Reference proteome</keyword>
<comment type="caution">
    <text evidence="1">The sequence shown here is derived from an EMBL/GenBank/DDBJ whole genome shotgun (WGS) entry which is preliminary data.</text>
</comment>
<organism evidence="1 2">
    <name type="scientific">Sinanodonta woodiana</name>
    <name type="common">Chinese pond mussel</name>
    <name type="synonym">Anodonta woodiana</name>
    <dbReference type="NCBI Taxonomy" id="1069815"/>
    <lineage>
        <taxon>Eukaryota</taxon>
        <taxon>Metazoa</taxon>
        <taxon>Spiralia</taxon>
        <taxon>Lophotrochozoa</taxon>
        <taxon>Mollusca</taxon>
        <taxon>Bivalvia</taxon>
        <taxon>Autobranchia</taxon>
        <taxon>Heteroconchia</taxon>
        <taxon>Palaeoheterodonta</taxon>
        <taxon>Unionida</taxon>
        <taxon>Unionoidea</taxon>
        <taxon>Unionidae</taxon>
        <taxon>Unioninae</taxon>
        <taxon>Sinanodonta</taxon>
    </lineage>
</organism>
<evidence type="ECO:0000313" key="1">
    <source>
        <dbReference type="EMBL" id="KAL3867661.1"/>
    </source>
</evidence>
<accession>A0ABD3W1W6</accession>
<protein>
    <submittedName>
        <fullName evidence="1">Uncharacterized protein</fullName>
    </submittedName>
</protein>
<proteinExistence type="predicted"/>
<gene>
    <name evidence="1" type="ORF">ACJMK2_040532</name>
</gene>
<dbReference type="EMBL" id="JBJQND010000008">
    <property type="protein sequence ID" value="KAL3867661.1"/>
    <property type="molecule type" value="Genomic_DNA"/>
</dbReference>
<name>A0ABD3W1W6_SINWO</name>